<evidence type="ECO:0000313" key="6">
    <source>
        <dbReference type="Proteomes" id="UP001385951"/>
    </source>
</evidence>
<dbReference type="PANTHER" id="PTHR24113:SF12">
    <property type="entry name" value="RAN GTPASE-ACTIVATING PROTEIN 1"/>
    <property type="match status" value="1"/>
</dbReference>
<keyword evidence="4" id="KW-1133">Transmembrane helix</keyword>
<evidence type="ECO:0000256" key="1">
    <source>
        <dbReference type="ARBA" id="ARBA00022468"/>
    </source>
</evidence>
<keyword evidence="1" id="KW-0343">GTPase activation</keyword>
<dbReference type="GO" id="GO:0031267">
    <property type="term" value="F:small GTPase binding"/>
    <property type="evidence" value="ECO:0007669"/>
    <property type="project" value="TreeGrafter"/>
</dbReference>
<dbReference type="GO" id="GO:0048471">
    <property type="term" value="C:perinuclear region of cytoplasm"/>
    <property type="evidence" value="ECO:0007669"/>
    <property type="project" value="TreeGrafter"/>
</dbReference>
<accession>A0AAW0G6G0</accession>
<reference evidence="5 6" key="1">
    <citation type="submission" date="2022-09" db="EMBL/GenBank/DDBJ databases">
        <authorList>
            <person name="Palmer J.M."/>
        </authorList>
    </citation>
    <scope>NUCLEOTIDE SEQUENCE [LARGE SCALE GENOMIC DNA]</scope>
    <source>
        <strain evidence="5 6">DSM 7382</strain>
    </source>
</reference>
<keyword evidence="4" id="KW-0812">Transmembrane</keyword>
<sequence length="470" mass="51471">MYGYYQRLSHRSGSIIICTASVLTSFHYYVILGGEPATCYIKLDFADSFWYTLILVSIARLTTMAAKIFDIRGKMLKLDSRSDIESYFSDIDVDQLEEFYLGDNTVGVDAAKALGDLFITTKGLKVAALPDIFATRLISEVPDALTAICNGLKSVPRLVELNLSNNALGGRAVHPLVPLLVENRSIQVFKLNNNGLGPEGGKVIAEALLESARRSKADNQPSNLRVVVCGKNRLEDGSAIAWGQALAAHEHLQKVKMVNNGIREKGLTAIAHGLLKCQDLRYLSLRECLSMEITEGQDPSVDDGTKHAWHVIANVLRVAKSLEFLDLSDCGLNVPGSLEIVHALAENANSRLHTLLLENNNMTEVIYEVIASALASRLASLRTLSVSWNDDLEGEPIGEVAKVLERRGGKIWVDDEDDADLDGTSEDLEKETTYLISVAEVPKVNDAEKPAESVAEDLVEQLLKLEIKAE</sequence>
<dbReference type="SUPFAM" id="SSF52047">
    <property type="entry name" value="RNI-like"/>
    <property type="match status" value="1"/>
</dbReference>
<name>A0AAW0G6G0_9APHY</name>
<evidence type="ECO:0000256" key="4">
    <source>
        <dbReference type="SAM" id="Phobius"/>
    </source>
</evidence>
<evidence type="ECO:0000256" key="2">
    <source>
        <dbReference type="ARBA" id="ARBA00022614"/>
    </source>
</evidence>
<gene>
    <name evidence="5" type="ORF">QCA50_007609</name>
</gene>
<dbReference type="InterPro" id="IPR027038">
    <property type="entry name" value="RanGap"/>
</dbReference>
<dbReference type="InterPro" id="IPR001611">
    <property type="entry name" value="Leu-rich_rpt"/>
</dbReference>
<dbReference type="GO" id="GO:0005096">
    <property type="term" value="F:GTPase activator activity"/>
    <property type="evidence" value="ECO:0007669"/>
    <property type="project" value="UniProtKB-KW"/>
</dbReference>
<comment type="caution">
    <text evidence="5">The sequence shown here is derived from an EMBL/GenBank/DDBJ whole genome shotgun (WGS) entry which is preliminary data.</text>
</comment>
<dbReference type="SMART" id="SM00368">
    <property type="entry name" value="LRR_RI"/>
    <property type="match status" value="6"/>
</dbReference>
<keyword evidence="4" id="KW-0472">Membrane</keyword>
<keyword evidence="6" id="KW-1185">Reference proteome</keyword>
<evidence type="ECO:0000313" key="5">
    <source>
        <dbReference type="EMBL" id="KAK7688918.1"/>
    </source>
</evidence>
<dbReference type="PANTHER" id="PTHR24113">
    <property type="entry name" value="RAN GTPASE-ACTIVATING PROTEIN 1"/>
    <property type="match status" value="1"/>
</dbReference>
<dbReference type="GO" id="GO:0005829">
    <property type="term" value="C:cytosol"/>
    <property type="evidence" value="ECO:0007669"/>
    <property type="project" value="TreeGrafter"/>
</dbReference>
<feature type="transmembrane region" description="Helical" evidence="4">
    <location>
        <begin position="12"/>
        <end position="29"/>
    </location>
</feature>
<organism evidence="5 6">
    <name type="scientific">Cerrena zonata</name>
    <dbReference type="NCBI Taxonomy" id="2478898"/>
    <lineage>
        <taxon>Eukaryota</taxon>
        <taxon>Fungi</taxon>
        <taxon>Dikarya</taxon>
        <taxon>Basidiomycota</taxon>
        <taxon>Agaricomycotina</taxon>
        <taxon>Agaricomycetes</taxon>
        <taxon>Polyporales</taxon>
        <taxon>Cerrenaceae</taxon>
        <taxon>Cerrena</taxon>
    </lineage>
</organism>
<evidence type="ECO:0008006" key="7">
    <source>
        <dbReference type="Google" id="ProtNLM"/>
    </source>
</evidence>
<keyword evidence="2" id="KW-0433">Leucine-rich repeat</keyword>
<dbReference type="Proteomes" id="UP001385951">
    <property type="component" value="Unassembled WGS sequence"/>
</dbReference>
<dbReference type="EMBL" id="JASBNA010000009">
    <property type="protein sequence ID" value="KAK7688918.1"/>
    <property type="molecule type" value="Genomic_DNA"/>
</dbReference>
<dbReference type="AlphaFoldDB" id="A0AAW0G6G0"/>
<protein>
    <recommendedName>
        <fullName evidence="7">RNI-like protein</fullName>
    </recommendedName>
</protein>
<dbReference type="Gene3D" id="3.80.10.10">
    <property type="entry name" value="Ribonuclease Inhibitor"/>
    <property type="match status" value="1"/>
</dbReference>
<dbReference type="GO" id="GO:0005634">
    <property type="term" value="C:nucleus"/>
    <property type="evidence" value="ECO:0007669"/>
    <property type="project" value="TreeGrafter"/>
</dbReference>
<dbReference type="InterPro" id="IPR032675">
    <property type="entry name" value="LRR_dom_sf"/>
</dbReference>
<dbReference type="Pfam" id="PF13516">
    <property type="entry name" value="LRR_6"/>
    <property type="match status" value="1"/>
</dbReference>
<proteinExistence type="predicted"/>
<dbReference type="GO" id="GO:0006913">
    <property type="term" value="P:nucleocytoplasmic transport"/>
    <property type="evidence" value="ECO:0007669"/>
    <property type="project" value="TreeGrafter"/>
</dbReference>
<feature type="transmembrane region" description="Helical" evidence="4">
    <location>
        <begin position="49"/>
        <end position="69"/>
    </location>
</feature>
<keyword evidence="3" id="KW-0677">Repeat</keyword>
<evidence type="ECO:0000256" key="3">
    <source>
        <dbReference type="ARBA" id="ARBA00022737"/>
    </source>
</evidence>